<reference evidence="7" key="2">
    <citation type="submission" date="2025-09" db="UniProtKB">
        <authorList>
            <consortium name="Ensembl"/>
        </authorList>
    </citation>
    <scope>IDENTIFICATION</scope>
</reference>
<dbReference type="PROSITE" id="PS00025">
    <property type="entry name" value="P_TREFOIL_1"/>
    <property type="match status" value="1"/>
</dbReference>
<name>A0A8C3FLP0_CHRPI</name>
<dbReference type="InterPro" id="IPR044913">
    <property type="entry name" value="P_trefoil_dom_sf"/>
</dbReference>
<evidence type="ECO:0000256" key="5">
    <source>
        <dbReference type="SAM" id="SignalP"/>
    </source>
</evidence>
<protein>
    <recommendedName>
        <fullName evidence="6">P-type domain-containing protein</fullName>
    </recommendedName>
</protein>
<dbReference type="PROSITE" id="PS51448">
    <property type="entry name" value="P_TREFOIL_2"/>
    <property type="match status" value="1"/>
</dbReference>
<evidence type="ECO:0000256" key="1">
    <source>
        <dbReference type="ARBA" id="ARBA00004613"/>
    </source>
</evidence>
<organism evidence="7 8">
    <name type="scientific">Chrysemys picta bellii</name>
    <name type="common">Western painted turtle</name>
    <name type="synonym">Emys bellii</name>
    <dbReference type="NCBI Taxonomy" id="8478"/>
    <lineage>
        <taxon>Eukaryota</taxon>
        <taxon>Metazoa</taxon>
        <taxon>Chordata</taxon>
        <taxon>Craniata</taxon>
        <taxon>Vertebrata</taxon>
        <taxon>Euteleostomi</taxon>
        <taxon>Archelosauria</taxon>
        <taxon>Testudinata</taxon>
        <taxon>Testudines</taxon>
        <taxon>Cryptodira</taxon>
        <taxon>Durocryptodira</taxon>
        <taxon>Testudinoidea</taxon>
        <taxon>Emydidae</taxon>
        <taxon>Chrysemys</taxon>
    </lineage>
</organism>
<dbReference type="Proteomes" id="UP000694380">
    <property type="component" value="Unplaced"/>
</dbReference>
<evidence type="ECO:0000259" key="6">
    <source>
        <dbReference type="PROSITE" id="PS51448"/>
    </source>
</evidence>
<dbReference type="GO" id="GO:0005615">
    <property type="term" value="C:extracellular space"/>
    <property type="evidence" value="ECO:0007669"/>
    <property type="project" value="TreeGrafter"/>
</dbReference>
<dbReference type="AlphaFoldDB" id="A0A8C3FLP0"/>
<dbReference type="FunFam" id="4.10.110.10:FF:000006">
    <property type="entry name" value="Trefoil factor 1"/>
    <property type="match status" value="1"/>
</dbReference>
<dbReference type="GeneTree" id="ENSGT01070000254012"/>
<evidence type="ECO:0000313" key="8">
    <source>
        <dbReference type="Proteomes" id="UP000694380"/>
    </source>
</evidence>
<evidence type="ECO:0000256" key="2">
    <source>
        <dbReference type="ARBA" id="ARBA00022525"/>
    </source>
</evidence>
<comment type="caution">
    <text evidence="4">Lacks conserved residue(s) required for the propagation of feature annotation.</text>
</comment>
<dbReference type="Pfam" id="PF00088">
    <property type="entry name" value="Trefoil"/>
    <property type="match status" value="1"/>
</dbReference>
<reference evidence="7" key="1">
    <citation type="submission" date="2025-08" db="UniProtKB">
        <authorList>
            <consortium name="Ensembl"/>
        </authorList>
    </citation>
    <scope>IDENTIFICATION</scope>
</reference>
<keyword evidence="3 4" id="KW-1015">Disulfide bond</keyword>
<dbReference type="CDD" id="cd00111">
    <property type="entry name" value="Trefoil"/>
    <property type="match status" value="1"/>
</dbReference>
<comment type="subcellular location">
    <subcellularLocation>
        <location evidence="1">Secreted</location>
    </subcellularLocation>
</comment>
<feature type="domain" description="P-type" evidence="6">
    <location>
        <begin position="24"/>
        <end position="69"/>
    </location>
</feature>
<dbReference type="InterPro" id="IPR000519">
    <property type="entry name" value="P_trefoil_dom"/>
</dbReference>
<accession>A0A8C3FLP0</accession>
<keyword evidence="5" id="KW-0732">Signal</keyword>
<dbReference type="Gene3D" id="4.10.110.10">
    <property type="entry name" value="Spasmolytic Protein, domain 1"/>
    <property type="match status" value="1"/>
</dbReference>
<feature type="disulfide bond" evidence="4">
    <location>
        <begin position="38"/>
        <end position="53"/>
    </location>
</feature>
<feature type="disulfide bond" evidence="4">
    <location>
        <begin position="48"/>
        <end position="65"/>
    </location>
</feature>
<proteinExistence type="predicted"/>
<dbReference type="PANTHER" id="PTHR13826">
    <property type="entry name" value="INTESTINAL TREFOIL FACTOR-RELATED"/>
    <property type="match status" value="1"/>
</dbReference>
<evidence type="ECO:0000313" key="7">
    <source>
        <dbReference type="Ensembl" id="ENSCPBP00000010656.1"/>
    </source>
</evidence>
<evidence type="ECO:0000256" key="3">
    <source>
        <dbReference type="ARBA" id="ARBA00023157"/>
    </source>
</evidence>
<dbReference type="Ensembl" id="ENSCPBT00000012787.1">
    <property type="protein sequence ID" value="ENSCPBP00000010656.1"/>
    <property type="gene ID" value="ENSCPBG00000008170.1"/>
</dbReference>
<dbReference type="InterPro" id="IPR017994">
    <property type="entry name" value="P_trefoil_chordata"/>
</dbReference>
<dbReference type="SMART" id="SM00018">
    <property type="entry name" value="PD"/>
    <property type="match status" value="1"/>
</dbReference>
<sequence length="122" mass="13401">MDSLGYVGLVVMLLLERGLWISGNQCECAMDVKERKNCGYSGISEKECQTKGCCFDSEYPGVPWCFHPRIKNAEGKCVKDVSFFSAGRWTFICINPSSARCGASSPSLKVNAATFRKTPVIS</sequence>
<keyword evidence="8" id="KW-1185">Reference proteome</keyword>
<evidence type="ECO:0000256" key="4">
    <source>
        <dbReference type="PROSITE-ProRule" id="PRU00779"/>
    </source>
</evidence>
<keyword evidence="2" id="KW-0964">Secreted</keyword>
<dbReference type="SUPFAM" id="SSF57492">
    <property type="entry name" value="Trefoil"/>
    <property type="match status" value="1"/>
</dbReference>
<feature type="chain" id="PRO_5034050472" description="P-type domain-containing protein" evidence="5">
    <location>
        <begin position="21"/>
        <end position="122"/>
    </location>
</feature>
<dbReference type="PRINTS" id="PR00680">
    <property type="entry name" value="PTREFOIL"/>
</dbReference>
<dbReference type="InterPro" id="IPR017957">
    <property type="entry name" value="P_trefoil_CS"/>
</dbReference>
<dbReference type="PANTHER" id="PTHR13826:SF14">
    <property type="entry name" value="TREFOIL FACTOR 2"/>
    <property type="match status" value="1"/>
</dbReference>
<feature type="signal peptide" evidence="5">
    <location>
        <begin position="1"/>
        <end position="20"/>
    </location>
</feature>